<gene>
    <name evidence="1" type="ORF">BS47DRAFT_1483518</name>
</gene>
<dbReference type="EMBL" id="MU128934">
    <property type="protein sequence ID" value="KAF9517082.1"/>
    <property type="molecule type" value="Genomic_DNA"/>
</dbReference>
<organism evidence="1 2">
    <name type="scientific">Hydnum rufescens UP504</name>
    <dbReference type="NCBI Taxonomy" id="1448309"/>
    <lineage>
        <taxon>Eukaryota</taxon>
        <taxon>Fungi</taxon>
        <taxon>Dikarya</taxon>
        <taxon>Basidiomycota</taxon>
        <taxon>Agaricomycotina</taxon>
        <taxon>Agaricomycetes</taxon>
        <taxon>Cantharellales</taxon>
        <taxon>Hydnaceae</taxon>
        <taxon>Hydnum</taxon>
    </lineage>
</organism>
<evidence type="ECO:0000313" key="2">
    <source>
        <dbReference type="Proteomes" id="UP000886523"/>
    </source>
</evidence>
<keyword evidence="2" id="KW-1185">Reference proteome</keyword>
<accession>A0A9P6B474</accession>
<dbReference type="Proteomes" id="UP000886523">
    <property type="component" value="Unassembled WGS sequence"/>
</dbReference>
<reference evidence="1" key="1">
    <citation type="journal article" date="2020" name="Nat. Commun.">
        <title>Large-scale genome sequencing of mycorrhizal fungi provides insights into the early evolution of symbiotic traits.</title>
        <authorList>
            <person name="Miyauchi S."/>
            <person name="Kiss E."/>
            <person name="Kuo A."/>
            <person name="Drula E."/>
            <person name="Kohler A."/>
            <person name="Sanchez-Garcia M."/>
            <person name="Morin E."/>
            <person name="Andreopoulos B."/>
            <person name="Barry K.W."/>
            <person name="Bonito G."/>
            <person name="Buee M."/>
            <person name="Carver A."/>
            <person name="Chen C."/>
            <person name="Cichocki N."/>
            <person name="Clum A."/>
            <person name="Culley D."/>
            <person name="Crous P.W."/>
            <person name="Fauchery L."/>
            <person name="Girlanda M."/>
            <person name="Hayes R.D."/>
            <person name="Keri Z."/>
            <person name="LaButti K."/>
            <person name="Lipzen A."/>
            <person name="Lombard V."/>
            <person name="Magnuson J."/>
            <person name="Maillard F."/>
            <person name="Murat C."/>
            <person name="Nolan M."/>
            <person name="Ohm R.A."/>
            <person name="Pangilinan J."/>
            <person name="Pereira M.F."/>
            <person name="Perotto S."/>
            <person name="Peter M."/>
            <person name="Pfister S."/>
            <person name="Riley R."/>
            <person name="Sitrit Y."/>
            <person name="Stielow J.B."/>
            <person name="Szollosi G."/>
            <person name="Zifcakova L."/>
            <person name="Stursova M."/>
            <person name="Spatafora J.W."/>
            <person name="Tedersoo L."/>
            <person name="Vaario L.M."/>
            <person name="Yamada A."/>
            <person name="Yan M."/>
            <person name="Wang P."/>
            <person name="Xu J."/>
            <person name="Bruns T."/>
            <person name="Baldrian P."/>
            <person name="Vilgalys R."/>
            <person name="Dunand C."/>
            <person name="Henrissat B."/>
            <person name="Grigoriev I.V."/>
            <person name="Hibbett D."/>
            <person name="Nagy L.G."/>
            <person name="Martin F.M."/>
        </authorList>
    </citation>
    <scope>NUCLEOTIDE SEQUENCE</scope>
    <source>
        <strain evidence="1">UP504</strain>
    </source>
</reference>
<comment type="caution">
    <text evidence="1">The sequence shown here is derived from an EMBL/GenBank/DDBJ whole genome shotgun (WGS) entry which is preliminary data.</text>
</comment>
<dbReference type="AlphaFoldDB" id="A0A9P6B474"/>
<protein>
    <recommendedName>
        <fullName evidence="3">Endonuclease/exonuclease/phosphatase domain-containing protein</fullName>
    </recommendedName>
</protein>
<sequence length="131" mass="14569">MGTNRLWRTLSAFNRSTRMWAPIPLGNAQSQVTQRLSLTSQNIDTWTQRPSLISWNIDAFSSRPSHVPNPSSVIILDGPKSPDIIFLQEVTPDVRPLSSDDVRASDLGSGRPFWTNARQGEPPVRSASMLI</sequence>
<evidence type="ECO:0008006" key="3">
    <source>
        <dbReference type="Google" id="ProtNLM"/>
    </source>
</evidence>
<name>A0A9P6B474_9AGAM</name>
<proteinExistence type="predicted"/>
<evidence type="ECO:0000313" key="1">
    <source>
        <dbReference type="EMBL" id="KAF9517082.1"/>
    </source>
</evidence>
<dbReference type="OrthoDB" id="9975959at2759"/>